<feature type="region of interest" description="Disordered" evidence="1">
    <location>
        <begin position="819"/>
        <end position="846"/>
    </location>
</feature>
<proteinExistence type="predicted"/>
<protein>
    <recommendedName>
        <fullName evidence="4">AAA domain-containing protein</fullName>
    </recommendedName>
</protein>
<organism evidence="2 3">
    <name type="scientific">Nocardia veterana</name>
    <dbReference type="NCBI Taxonomy" id="132249"/>
    <lineage>
        <taxon>Bacteria</taxon>
        <taxon>Bacillati</taxon>
        <taxon>Actinomycetota</taxon>
        <taxon>Actinomycetes</taxon>
        <taxon>Mycobacteriales</taxon>
        <taxon>Nocardiaceae</taxon>
        <taxon>Nocardia</taxon>
    </lineage>
</organism>
<keyword evidence="3" id="KW-1185">Reference proteome</keyword>
<evidence type="ECO:0000256" key="1">
    <source>
        <dbReference type="SAM" id="MobiDB-lite"/>
    </source>
</evidence>
<comment type="caution">
    <text evidence="2">The sequence shown here is derived from an EMBL/GenBank/DDBJ whole genome shotgun (WGS) entry which is preliminary data.</text>
</comment>
<sequence length="846" mass="92548">MAFERDLQPTAAVRGNLQFTHSGMVTATYFITPMGYGLRKASDKFDVKAAHHSLITNLPNGSLLLGIQARLNIIDVLGKMVEGVDLDECDDYALEVMASYERVRSIVPQTRIHLLSIPVGSTGPGLSALSRMWRGSTTTLDATALSREELQKYDDTANEILSRIGTEFDPVPVPAALFQWLWEHYLSRGAGGDPVAPTRAGVLDDATAAVFRSAALDEGAQADSNRRLRPSFVPIIKVVQPDFEYRPSYQAMLTPVSFPYGGMKFPGGSEFLNLLDGMEGVTIDWAMRVSTRPAENVLKSNEQNLRRLGEQMDQRDQEVSFAQNTLMSKVQLLGEYNNHFEVNGAESEVSFTTVIAIGSPSRDTTMDAVNTLRRRYKRFQVEMTAPVGAQVDLWSMMIPGSPPRRAYDDYAHIAPSDMWSGFVPFTTSQIGDDSGPVIGVNLLSGNFEPIHFGIMEAALHDLSASFAVTGELGSGKSYFLKLMAVLVHDMGGQFLAIDRSQVGEWEHFARSIDNAVVIDLTNPTVSLDPLRLFDPRVAGERTLDSILPLLDLSPTSGAGAVIGSLLTPKGIAEHGITCLLDLFRLVQRMRDEPGAGDEYADLAARLGTIVDRVPVLFDPALRPLRLDAAATVIRSHNLALPTAEELVTPHLYNRLPLTKRLGTALYELVGVTAREAFLSDNGRFGLLVGDEAHHFTQTQVGSAVTSDFSRDGRKHLAAIGLASHDPKTDFQGAAHNLIPNRFVFRQRDETLARNSLEWLGVDLEEAPFLLQILREETSPPVGPGRQVPEERRGEMFMRDALNRIGRGKVLGPAREDRAAAISSTPTAGATRTIAPRAAQMQRLAAP</sequence>
<reference evidence="2 3" key="1">
    <citation type="submission" date="2020-04" db="EMBL/GenBank/DDBJ databases">
        <title>MicrobeNet Type strains.</title>
        <authorList>
            <person name="Nicholson A.C."/>
        </authorList>
    </citation>
    <scope>NUCLEOTIDE SEQUENCE [LARGE SCALE GENOMIC DNA]</scope>
    <source>
        <strain evidence="2 3">DSM 44445</strain>
    </source>
</reference>
<dbReference type="SUPFAM" id="SSF52540">
    <property type="entry name" value="P-loop containing nucleoside triphosphate hydrolases"/>
    <property type="match status" value="1"/>
</dbReference>
<dbReference type="RefSeq" id="WP_040723866.1">
    <property type="nucleotide sequence ID" value="NZ_CAWPHS010000008.1"/>
</dbReference>
<dbReference type="Proteomes" id="UP000523447">
    <property type="component" value="Unassembled WGS sequence"/>
</dbReference>
<dbReference type="EMBL" id="JAAXPE010000016">
    <property type="protein sequence ID" value="NKY87223.1"/>
    <property type="molecule type" value="Genomic_DNA"/>
</dbReference>
<gene>
    <name evidence="2" type="ORF">HGA07_16480</name>
</gene>
<dbReference type="AlphaFoldDB" id="A0A7X6LZ21"/>
<accession>A0A7X6LZ21</accession>
<evidence type="ECO:0000313" key="3">
    <source>
        <dbReference type="Proteomes" id="UP000523447"/>
    </source>
</evidence>
<dbReference type="Gene3D" id="3.40.50.300">
    <property type="entry name" value="P-loop containing nucleotide triphosphate hydrolases"/>
    <property type="match status" value="1"/>
</dbReference>
<dbReference type="Pfam" id="PF12846">
    <property type="entry name" value="AAA_10"/>
    <property type="match status" value="1"/>
</dbReference>
<evidence type="ECO:0000313" key="2">
    <source>
        <dbReference type="EMBL" id="NKY87223.1"/>
    </source>
</evidence>
<dbReference type="InterPro" id="IPR027417">
    <property type="entry name" value="P-loop_NTPase"/>
</dbReference>
<name>A0A7X6LZ21_9NOCA</name>
<evidence type="ECO:0008006" key="4">
    <source>
        <dbReference type="Google" id="ProtNLM"/>
    </source>
</evidence>